<dbReference type="Pfam" id="PF12797">
    <property type="entry name" value="Fer4_2"/>
    <property type="match status" value="1"/>
</dbReference>
<evidence type="ECO:0000313" key="6">
    <source>
        <dbReference type="EMBL" id="MCI2241616.1"/>
    </source>
</evidence>
<dbReference type="PANTHER" id="PTHR43177:SF3">
    <property type="entry name" value="PROTEIN NRFC HOMOLOG"/>
    <property type="match status" value="1"/>
</dbReference>
<keyword evidence="2" id="KW-0479">Metal-binding</keyword>
<keyword evidence="7" id="KW-1185">Reference proteome</keyword>
<evidence type="ECO:0000313" key="7">
    <source>
        <dbReference type="Proteomes" id="UP001430755"/>
    </source>
</evidence>
<dbReference type="Gene3D" id="3.30.70.20">
    <property type="match status" value="2"/>
</dbReference>
<accession>A0ABS9WFH7</accession>
<feature type="domain" description="4Fe-4S ferredoxin-type" evidence="5">
    <location>
        <begin position="50"/>
        <end position="81"/>
    </location>
</feature>
<feature type="domain" description="4Fe-4S ferredoxin-type" evidence="5">
    <location>
        <begin position="82"/>
        <end position="111"/>
    </location>
</feature>
<gene>
    <name evidence="6" type="ORF">LPT13_04505</name>
</gene>
<reference evidence="6" key="1">
    <citation type="submission" date="2021-11" db="EMBL/GenBank/DDBJ databases">
        <title>A Novel Adlercreutzia Species, isolated from a Allomyrina dichotoma larva feces.</title>
        <authorList>
            <person name="Suh M.K."/>
        </authorList>
    </citation>
    <scope>NUCLEOTIDE SEQUENCE</scope>
    <source>
        <strain evidence="6">JBNU-10</strain>
    </source>
</reference>
<sequence>MTRYVMVIDQRRCIGCHSCTVACRTWNELPLDIVYNPVVTEGVKGTWPNVHRSWLPTLCMHCEKPACVPCCPTGASHQDEDGVVWIDYDKCMACLACVNACPYGMRDQSKLQPRLHQFVRKCTFCRDHRAADPGAEPYCVATCHQKARIFGDLDDPNSEVSKLIGSVETVRLMEDLGTGPQIYYIPELGGKA</sequence>
<dbReference type="InterPro" id="IPR017896">
    <property type="entry name" value="4Fe4S_Fe-S-bd"/>
</dbReference>
<evidence type="ECO:0000256" key="4">
    <source>
        <dbReference type="ARBA" id="ARBA00023014"/>
    </source>
</evidence>
<dbReference type="EMBL" id="JAJMLW010000001">
    <property type="protein sequence ID" value="MCI2241616.1"/>
    <property type="molecule type" value="Genomic_DNA"/>
</dbReference>
<dbReference type="Pfam" id="PF13247">
    <property type="entry name" value="Fer4_11"/>
    <property type="match status" value="1"/>
</dbReference>
<dbReference type="RefSeq" id="WP_242163940.1">
    <property type="nucleotide sequence ID" value="NZ_JAJMLW010000001.1"/>
</dbReference>
<keyword evidence="1" id="KW-0004">4Fe-4S</keyword>
<name>A0ABS9WFH7_9ACTN</name>
<feature type="domain" description="4Fe-4S ferredoxin-type" evidence="5">
    <location>
        <begin position="4"/>
        <end position="34"/>
    </location>
</feature>
<keyword evidence="3" id="KW-0408">Iron</keyword>
<dbReference type="PROSITE" id="PS00198">
    <property type="entry name" value="4FE4S_FER_1"/>
    <property type="match status" value="1"/>
</dbReference>
<evidence type="ECO:0000256" key="2">
    <source>
        <dbReference type="ARBA" id="ARBA00022723"/>
    </source>
</evidence>
<proteinExistence type="predicted"/>
<dbReference type="SUPFAM" id="SSF54862">
    <property type="entry name" value="4Fe-4S ferredoxins"/>
    <property type="match status" value="1"/>
</dbReference>
<dbReference type="CDD" id="cd10551">
    <property type="entry name" value="PsrB"/>
    <property type="match status" value="1"/>
</dbReference>
<evidence type="ECO:0000256" key="3">
    <source>
        <dbReference type="ARBA" id="ARBA00023004"/>
    </source>
</evidence>
<evidence type="ECO:0000256" key="1">
    <source>
        <dbReference type="ARBA" id="ARBA00022485"/>
    </source>
</evidence>
<dbReference type="PANTHER" id="PTHR43177">
    <property type="entry name" value="PROTEIN NRFC"/>
    <property type="match status" value="1"/>
</dbReference>
<evidence type="ECO:0000259" key="5">
    <source>
        <dbReference type="PROSITE" id="PS51379"/>
    </source>
</evidence>
<keyword evidence="4" id="KW-0411">Iron-sulfur</keyword>
<dbReference type="Proteomes" id="UP001430755">
    <property type="component" value="Unassembled WGS sequence"/>
</dbReference>
<comment type="caution">
    <text evidence="6">The sequence shown here is derived from an EMBL/GenBank/DDBJ whole genome shotgun (WGS) entry which is preliminary data.</text>
</comment>
<protein>
    <submittedName>
        <fullName evidence="6">4Fe-4S dicluster domain-containing protein</fullName>
    </submittedName>
</protein>
<dbReference type="InterPro" id="IPR017900">
    <property type="entry name" value="4Fe4S_Fe_S_CS"/>
</dbReference>
<organism evidence="6 7">
    <name type="scientific">Adlercreutzia faecimuris</name>
    <dbReference type="NCBI Taxonomy" id="2897341"/>
    <lineage>
        <taxon>Bacteria</taxon>
        <taxon>Bacillati</taxon>
        <taxon>Actinomycetota</taxon>
        <taxon>Coriobacteriia</taxon>
        <taxon>Eggerthellales</taxon>
        <taxon>Eggerthellaceae</taxon>
        <taxon>Adlercreutzia</taxon>
    </lineage>
</organism>
<dbReference type="PROSITE" id="PS51379">
    <property type="entry name" value="4FE4S_FER_2"/>
    <property type="match status" value="3"/>
</dbReference>
<dbReference type="InterPro" id="IPR050954">
    <property type="entry name" value="ET_IronSulfur_Cluster-Binding"/>
</dbReference>